<comment type="caution">
    <text evidence="4">The sequence shown here is derived from an EMBL/GenBank/DDBJ whole genome shotgun (WGS) entry which is preliminary data.</text>
</comment>
<organism evidence="4 5">
    <name type="scientific">Pseudomonas amygdali pv. lachrymans</name>
    <name type="common">Pseudomonas syringae pv. lachrymans</name>
    <dbReference type="NCBI Taxonomy" id="53707"/>
    <lineage>
        <taxon>Bacteria</taxon>
        <taxon>Pseudomonadati</taxon>
        <taxon>Pseudomonadota</taxon>
        <taxon>Gammaproteobacteria</taxon>
        <taxon>Pseudomonadales</taxon>
        <taxon>Pseudomonadaceae</taxon>
        <taxon>Pseudomonas</taxon>
        <taxon>Pseudomonas amygdali</taxon>
    </lineage>
</organism>
<evidence type="ECO:0000313" key="4">
    <source>
        <dbReference type="EMBL" id="KPC17307.1"/>
    </source>
</evidence>
<dbReference type="Proteomes" id="UP000037943">
    <property type="component" value="Unassembled WGS sequence"/>
</dbReference>
<sequence length="274" mass="29966">MFTAINDYNGKEVFFNGDIMDFLAVPIFLLGLILTGGFCVIEPKQAKVLVFFGKTRGVVMENGFFWMNPLLSKTSVSLKIENFESAPVKVNDKTGSPIMAAAVVSCQVVDPEAYAFNADNPTTLVMNAIDRVLRRTVSRYAYDLATSSDGNEHKEPCLRDDSDHISAEFKSEMQSILTKIGMEVLDANFTNLSYAPEIASVMLQRQQAAAMMDARQMLVKGAVTVVQDAIAQMEKGEGDKQKVTMSEAQKGQLASNLLTVLVSERGAQVTIPLS</sequence>
<dbReference type="InterPro" id="IPR036013">
    <property type="entry name" value="Band_7/SPFH_dom_sf"/>
</dbReference>
<evidence type="ECO:0000256" key="1">
    <source>
        <dbReference type="ARBA" id="ARBA00004167"/>
    </source>
</evidence>
<dbReference type="EMBL" id="LGLK01000057">
    <property type="protein sequence ID" value="KPC17307.1"/>
    <property type="molecule type" value="Genomic_DNA"/>
</dbReference>
<reference evidence="4 5" key="1">
    <citation type="submission" date="2015-07" db="EMBL/GenBank/DDBJ databases">
        <authorList>
            <person name="O'Brien H.E."/>
            <person name="Thakur S."/>
            <person name="Gong Y."/>
            <person name="Wang P.W."/>
            <person name="Guttman D.S."/>
        </authorList>
    </citation>
    <scope>NUCLEOTIDE SEQUENCE [LARGE SCALE GENOMIC DNA]</scope>
    <source>
        <strain evidence="4 5">107</strain>
    </source>
</reference>
<evidence type="ECO:0000259" key="3">
    <source>
        <dbReference type="SMART" id="SM00244"/>
    </source>
</evidence>
<name>A0ABR5KRU0_PSEAV</name>
<reference evidence="4 5" key="2">
    <citation type="submission" date="2015-10" db="EMBL/GenBank/DDBJ databases">
        <title>Comparative genomics and high-throughput reverse genetic screens identify a new phytobacterial MAMP and an Arabidopsis receptor required for immune elicitation.</title>
        <authorList>
            <person name="Mott G.A."/>
            <person name="Thakur S."/>
            <person name="Wang P.W."/>
            <person name="Desveaux D."/>
            <person name="Guttman D.S."/>
        </authorList>
    </citation>
    <scope>NUCLEOTIDE SEQUENCE [LARGE SCALE GENOMIC DNA]</scope>
    <source>
        <strain evidence="4 5">107</strain>
    </source>
</reference>
<dbReference type="InterPro" id="IPR001107">
    <property type="entry name" value="Band_7"/>
</dbReference>
<accession>A0ABR5KRU0</accession>
<keyword evidence="2" id="KW-0472">Membrane</keyword>
<proteinExistence type="predicted"/>
<dbReference type="SUPFAM" id="SSF117892">
    <property type="entry name" value="Band 7/SPFH domain"/>
    <property type="match status" value="1"/>
</dbReference>
<comment type="subcellular location">
    <subcellularLocation>
        <location evidence="1">Membrane</location>
        <topology evidence="1">Single-pass membrane protein</topology>
    </subcellularLocation>
</comment>
<evidence type="ECO:0000256" key="2">
    <source>
        <dbReference type="SAM" id="Phobius"/>
    </source>
</evidence>
<feature type="domain" description="Band 7" evidence="3">
    <location>
        <begin position="36"/>
        <end position="206"/>
    </location>
</feature>
<dbReference type="Pfam" id="PF01145">
    <property type="entry name" value="Band_7"/>
    <property type="match status" value="1"/>
</dbReference>
<evidence type="ECO:0000313" key="5">
    <source>
        <dbReference type="Proteomes" id="UP000037943"/>
    </source>
</evidence>
<feature type="transmembrane region" description="Helical" evidence="2">
    <location>
        <begin position="22"/>
        <end position="41"/>
    </location>
</feature>
<dbReference type="Gene3D" id="3.30.479.30">
    <property type="entry name" value="Band 7 domain"/>
    <property type="match status" value="1"/>
</dbReference>
<protein>
    <submittedName>
        <fullName evidence="4">Band 7 protein</fullName>
    </submittedName>
</protein>
<keyword evidence="2" id="KW-1133">Transmembrane helix</keyword>
<dbReference type="PANTHER" id="PTHR43446:SF1">
    <property type="entry name" value="BAND 7 DOMAIN-CONTAINING PROTEIN"/>
    <property type="match status" value="1"/>
</dbReference>
<dbReference type="PANTHER" id="PTHR43446">
    <property type="entry name" value="MEMBRANE PROTEIN-RELATED"/>
    <property type="match status" value="1"/>
</dbReference>
<dbReference type="CDD" id="cd03402">
    <property type="entry name" value="SPFH_like_u2"/>
    <property type="match status" value="1"/>
</dbReference>
<keyword evidence="5" id="KW-1185">Reference proteome</keyword>
<keyword evidence="2" id="KW-0812">Transmembrane</keyword>
<dbReference type="SMART" id="SM00244">
    <property type="entry name" value="PHB"/>
    <property type="match status" value="1"/>
</dbReference>
<gene>
    <name evidence="4" type="ORF">AC499_0509</name>
</gene>